<protein>
    <recommendedName>
        <fullName evidence="3">Right handed beta helix domain-containing protein</fullName>
    </recommendedName>
</protein>
<keyword evidence="6" id="KW-1185">Reference proteome</keyword>
<reference evidence="4 6" key="1">
    <citation type="journal article" date="2012" name="Nature">
        <title>Algal genomes reveal evolutionary mosaicism and the fate of nucleomorphs.</title>
        <authorList>
            <consortium name="DOE Joint Genome Institute"/>
            <person name="Curtis B.A."/>
            <person name="Tanifuji G."/>
            <person name="Burki F."/>
            <person name="Gruber A."/>
            <person name="Irimia M."/>
            <person name="Maruyama S."/>
            <person name="Arias M.C."/>
            <person name="Ball S.G."/>
            <person name="Gile G.H."/>
            <person name="Hirakawa Y."/>
            <person name="Hopkins J.F."/>
            <person name="Kuo A."/>
            <person name="Rensing S.A."/>
            <person name="Schmutz J."/>
            <person name="Symeonidi A."/>
            <person name="Elias M."/>
            <person name="Eveleigh R.J."/>
            <person name="Herman E.K."/>
            <person name="Klute M.J."/>
            <person name="Nakayama T."/>
            <person name="Obornik M."/>
            <person name="Reyes-Prieto A."/>
            <person name="Armbrust E.V."/>
            <person name="Aves S.J."/>
            <person name="Beiko R.G."/>
            <person name="Coutinho P."/>
            <person name="Dacks J.B."/>
            <person name="Durnford D.G."/>
            <person name="Fast N.M."/>
            <person name="Green B.R."/>
            <person name="Grisdale C.J."/>
            <person name="Hempel F."/>
            <person name="Henrissat B."/>
            <person name="Hoppner M.P."/>
            <person name="Ishida K."/>
            <person name="Kim E."/>
            <person name="Koreny L."/>
            <person name="Kroth P.G."/>
            <person name="Liu Y."/>
            <person name="Malik S.B."/>
            <person name="Maier U.G."/>
            <person name="McRose D."/>
            <person name="Mock T."/>
            <person name="Neilson J.A."/>
            <person name="Onodera N.T."/>
            <person name="Poole A.M."/>
            <person name="Pritham E.J."/>
            <person name="Richards T.A."/>
            <person name="Rocap G."/>
            <person name="Roy S.W."/>
            <person name="Sarai C."/>
            <person name="Schaack S."/>
            <person name="Shirato S."/>
            <person name="Slamovits C.H."/>
            <person name="Spencer D.F."/>
            <person name="Suzuki S."/>
            <person name="Worden A.Z."/>
            <person name="Zauner S."/>
            <person name="Barry K."/>
            <person name="Bell C."/>
            <person name="Bharti A.K."/>
            <person name="Crow J.A."/>
            <person name="Grimwood J."/>
            <person name="Kramer R."/>
            <person name="Lindquist E."/>
            <person name="Lucas S."/>
            <person name="Salamov A."/>
            <person name="McFadden G.I."/>
            <person name="Lane C.E."/>
            <person name="Keeling P.J."/>
            <person name="Gray M.W."/>
            <person name="Grigoriev I.V."/>
            <person name="Archibald J.M."/>
        </authorList>
    </citation>
    <scope>NUCLEOTIDE SEQUENCE</scope>
    <source>
        <strain evidence="4 6">CCMP2712</strain>
    </source>
</reference>
<keyword evidence="2" id="KW-0732">Signal</keyword>
<evidence type="ECO:0000256" key="1">
    <source>
        <dbReference type="SAM" id="MobiDB-lite"/>
    </source>
</evidence>
<evidence type="ECO:0000256" key="2">
    <source>
        <dbReference type="SAM" id="SignalP"/>
    </source>
</evidence>
<reference evidence="5" key="3">
    <citation type="submission" date="2016-03" db="UniProtKB">
        <authorList>
            <consortium name="EnsemblProtists"/>
        </authorList>
    </citation>
    <scope>IDENTIFICATION</scope>
</reference>
<reference evidence="6" key="2">
    <citation type="submission" date="2012-11" db="EMBL/GenBank/DDBJ databases">
        <authorList>
            <person name="Kuo A."/>
            <person name="Curtis B.A."/>
            <person name="Tanifuji G."/>
            <person name="Burki F."/>
            <person name="Gruber A."/>
            <person name="Irimia M."/>
            <person name="Maruyama S."/>
            <person name="Arias M.C."/>
            <person name="Ball S.G."/>
            <person name="Gile G.H."/>
            <person name="Hirakawa Y."/>
            <person name="Hopkins J.F."/>
            <person name="Rensing S.A."/>
            <person name="Schmutz J."/>
            <person name="Symeonidi A."/>
            <person name="Elias M."/>
            <person name="Eveleigh R.J."/>
            <person name="Herman E.K."/>
            <person name="Klute M.J."/>
            <person name="Nakayama T."/>
            <person name="Obornik M."/>
            <person name="Reyes-Prieto A."/>
            <person name="Armbrust E.V."/>
            <person name="Aves S.J."/>
            <person name="Beiko R.G."/>
            <person name="Coutinho P."/>
            <person name="Dacks J.B."/>
            <person name="Durnford D.G."/>
            <person name="Fast N.M."/>
            <person name="Green B.R."/>
            <person name="Grisdale C."/>
            <person name="Hempe F."/>
            <person name="Henrissat B."/>
            <person name="Hoppner M.P."/>
            <person name="Ishida K.-I."/>
            <person name="Kim E."/>
            <person name="Koreny L."/>
            <person name="Kroth P.G."/>
            <person name="Liu Y."/>
            <person name="Malik S.-B."/>
            <person name="Maier U.G."/>
            <person name="McRose D."/>
            <person name="Mock T."/>
            <person name="Neilson J.A."/>
            <person name="Onodera N.T."/>
            <person name="Poole A.M."/>
            <person name="Pritham E.J."/>
            <person name="Richards T.A."/>
            <person name="Rocap G."/>
            <person name="Roy S.W."/>
            <person name="Sarai C."/>
            <person name="Schaack S."/>
            <person name="Shirato S."/>
            <person name="Slamovits C.H."/>
            <person name="Spencer D.F."/>
            <person name="Suzuki S."/>
            <person name="Worden A.Z."/>
            <person name="Zauner S."/>
            <person name="Barry K."/>
            <person name="Bell C."/>
            <person name="Bharti A.K."/>
            <person name="Crow J.A."/>
            <person name="Grimwood J."/>
            <person name="Kramer R."/>
            <person name="Lindquist E."/>
            <person name="Lucas S."/>
            <person name="Salamov A."/>
            <person name="McFadden G.I."/>
            <person name="Lane C.E."/>
            <person name="Keeling P.J."/>
            <person name="Gray M.W."/>
            <person name="Grigoriev I.V."/>
            <person name="Archibald J.M."/>
        </authorList>
    </citation>
    <scope>NUCLEOTIDE SEQUENCE</scope>
    <source>
        <strain evidence="6">CCMP2712</strain>
    </source>
</reference>
<name>L1JII0_GUITC</name>
<evidence type="ECO:0000313" key="6">
    <source>
        <dbReference type="Proteomes" id="UP000011087"/>
    </source>
</evidence>
<evidence type="ECO:0000313" key="4">
    <source>
        <dbReference type="EMBL" id="EKX48137.1"/>
    </source>
</evidence>
<dbReference type="SUPFAM" id="SSF51126">
    <property type="entry name" value="Pectin lyase-like"/>
    <property type="match status" value="1"/>
</dbReference>
<dbReference type="EnsemblProtists" id="EKX48137">
    <property type="protein sequence ID" value="EKX48137"/>
    <property type="gene ID" value="GUITHDRAFT_106213"/>
</dbReference>
<feature type="domain" description="Right handed beta helix" evidence="3">
    <location>
        <begin position="333"/>
        <end position="424"/>
    </location>
</feature>
<sequence length="437" mass="48260">MYHCESSSLLLVLSLLLACLEICGSPSHRPESRRQKEFQLSDLIPELRTYPELMPCEEEEQTRSRRPRHIPDEIRLGSKRGDKEKEEEEEEEEEEDVPWSQLLKDSRRAQLLSSSFIEMQAGLQQGNETEDEEASELAAVEAQQGDGDRSRVKSKFLSHRAEQIVLRSVANHKESPRAFISALSSLAPGLLEAMDKNLDVTLEGGTFFSFLQSIVIDGKINIRGQNSSSKVYTTWTLTEGSAGKLQGCSLVWTASNDLDEVQTVLMRGSSWQFEGCRLFCGGDCALRVENGELASSNPVPDCVVLDSIKTMLSHKPSVVSLVDCEIGGLDDDNMNVKEKNTLHAFAYSGINLRDDSECVMQRSRIRGMEGFAVRLEDFSGLHMANCEITKSPVGILARDSCKLLLDGCTLQNMSFGGALVCSSSAEALCSTLPLFSS</sequence>
<dbReference type="EMBL" id="JH992987">
    <property type="protein sequence ID" value="EKX48137.1"/>
    <property type="molecule type" value="Genomic_DNA"/>
</dbReference>
<dbReference type="AlphaFoldDB" id="L1JII0"/>
<organism evidence="4">
    <name type="scientific">Guillardia theta (strain CCMP2712)</name>
    <name type="common">Cryptophyte</name>
    <dbReference type="NCBI Taxonomy" id="905079"/>
    <lineage>
        <taxon>Eukaryota</taxon>
        <taxon>Cryptophyceae</taxon>
        <taxon>Pyrenomonadales</taxon>
        <taxon>Geminigeraceae</taxon>
        <taxon>Guillardia</taxon>
    </lineage>
</organism>
<feature type="region of interest" description="Disordered" evidence="1">
    <location>
        <begin position="123"/>
        <end position="145"/>
    </location>
</feature>
<accession>L1JII0</accession>
<proteinExistence type="predicted"/>
<dbReference type="GeneID" id="17304820"/>
<dbReference type="KEGG" id="gtt:GUITHDRAFT_106213"/>
<feature type="signal peptide" evidence="2">
    <location>
        <begin position="1"/>
        <end position="24"/>
    </location>
</feature>
<dbReference type="RefSeq" id="XP_005835117.1">
    <property type="nucleotide sequence ID" value="XM_005835060.1"/>
</dbReference>
<dbReference type="HOGENOM" id="CLU_627700_0_0_1"/>
<feature type="region of interest" description="Disordered" evidence="1">
    <location>
        <begin position="49"/>
        <end position="100"/>
    </location>
</feature>
<dbReference type="InterPro" id="IPR039448">
    <property type="entry name" value="Beta_helix"/>
</dbReference>
<dbReference type="Proteomes" id="UP000011087">
    <property type="component" value="Unassembled WGS sequence"/>
</dbReference>
<feature type="chain" id="PRO_5008771505" description="Right handed beta helix domain-containing protein" evidence="2">
    <location>
        <begin position="25"/>
        <end position="437"/>
    </location>
</feature>
<gene>
    <name evidence="4" type="ORF">GUITHDRAFT_106213</name>
</gene>
<dbReference type="PaxDb" id="55529-EKX48137"/>
<evidence type="ECO:0000259" key="3">
    <source>
        <dbReference type="Pfam" id="PF13229"/>
    </source>
</evidence>
<evidence type="ECO:0000313" key="5">
    <source>
        <dbReference type="EnsemblProtists" id="EKX48137"/>
    </source>
</evidence>
<feature type="compositionally biased region" description="Acidic residues" evidence="1">
    <location>
        <begin position="85"/>
        <end position="97"/>
    </location>
</feature>
<dbReference type="Pfam" id="PF13229">
    <property type="entry name" value="Beta_helix"/>
    <property type="match status" value="1"/>
</dbReference>
<feature type="compositionally biased region" description="Basic and acidic residues" evidence="1">
    <location>
        <begin position="69"/>
        <end position="84"/>
    </location>
</feature>
<dbReference type="InterPro" id="IPR011050">
    <property type="entry name" value="Pectin_lyase_fold/virulence"/>
</dbReference>